<protein>
    <submittedName>
        <fullName evidence="2">Uncharacterized protein</fullName>
    </submittedName>
</protein>
<keyword evidence="1" id="KW-1133">Transmembrane helix</keyword>
<dbReference type="AlphaFoldDB" id="A0AAV2LBH5"/>
<name>A0AAV2LBH5_KNICA</name>
<organism evidence="2 3">
    <name type="scientific">Knipowitschia caucasica</name>
    <name type="common">Caucasian dwarf goby</name>
    <name type="synonym">Pomatoschistus caucasicus</name>
    <dbReference type="NCBI Taxonomy" id="637954"/>
    <lineage>
        <taxon>Eukaryota</taxon>
        <taxon>Metazoa</taxon>
        <taxon>Chordata</taxon>
        <taxon>Craniata</taxon>
        <taxon>Vertebrata</taxon>
        <taxon>Euteleostomi</taxon>
        <taxon>Actinopterygii</taxon>
        <taxon>Neopterygii</taxon>
        <taxon>Teleostei</taxon>
        <taxon>Neoteleostei</taxon>
        <taxon>Acanthomorphata</taxon>
        <taxon>Gobiaria</taxon>
        <taxon>Gobiiformes</taxon>
        <taxon>Gobioidei</taxon>
        <taxon>Gobiidae</taxon>
        <taxon>Gobiinae</taxon>
        <taxon>Knipowitschia</taxon>
    </lineage>
</organism>
<keyword evidence="1" id="KW-0472">Membrane</keyword>
<gene>
    <name evidence="2" type="ORF">KC01_LOCUS26385</name>
</gene>
<feature type="transmembrane region" description="Helical" evidence="1">
    <location>
        <begin position="149"/>
        <end position="171"/>
    </location>
</feature>
<sequence length="205" mass="21990">MCEVRGVLWVSWWCRLSFYCGVLVWGWLFVGVGFVFLWSVGGGGGGGGRVWWVGWCVCVVDKDWCSVIGVRVWGVGGCVELGGGVVSALFVCVMYGGVAEVEWGGVWVVVVLRLWRLLKLAVVVVCVVGVGVGRVGCVCGSGLGCRVGCCWFGGWVVVCGVVVWLCSMLCMECVCCVWGVCMVGLWFVVKVVCVMVGVWCVWSAG</sequence>
<dbReference type="EMBL" id="OZ035844">
    <property type="protein sequence ID" value="CAL1597911.1"/>
    <property type="molecule type" value="Genomic_DNA"/>
</dbReference>
<keyword evidence="1" id="KW-0812">Transmembrane</keyword>
<feature type="transmembrane region" description="Helical" evidence="1">
    <location>
        <begin position="72"/>
        <end position="97"/>
    </location>
</feature>
<keyword evidence="3" id="KW-1185">Reference proteome</keyword>
<feature type="transmembrane region" description="Helical" evidence="1">
    <location>
        <begin position="177"/>
        <end position="202"/>
    </location>
</feature>
<feature type="transmembrane region" description="Helical" evidence="1">
    <location>
        <begin position="16"/>
        <end position="40"/>
    </location>
</feature>
<evidence type="ECO:0000313" key="3">
    <source>
        <dbReference type="Proteomes" id="UP001497482"/>
    </source>
</evidence>
<feature type="transmembrane region" description="Helical" evidence="1">
    <location>
        <begin position="117"/>
        <end position="137"/>
    </location>
</feature>
<evidence type="ECO:0000313" key="2">
    <source>
        <dbReference type="EMBL" id="CAL1597911.1"/>
    </source>
</evidence>
<evidence type="ECO:0000256" key="1">
    <source>
        <dbReference type="SAM" id="Phobius"/>
    </source>
</evidence>
<proteinExistence type="predicted"/>
<dbReference type="Proteomes" id="UP001497482">
    <property type="component" value="Chromosome 22"/>
</dbReference>
<reference evidence="2 3" key="1">
    <citation type="submission" date="2024-04" db="EMBL/GenBank/DDBJ databases">
        <authorList>
            <person name="Waldvogel A.-M."/>
            <person name="Schoenle A."/>
        </authorList>
    </citation>
    <scope>NUCLEOTIDE SEQUENCE [LARGE SCALE GENOMIC DNA]</scope>
</reference>
<accession>A0AAV2LBH5</accession>